<dbReference type="Gene3D" id="1.10.630.10">
    <property type="entry name" value="Cytochrome P450"/>
    <property type="match status" value="1"/>
</dbReference>
<evidence type="ECO:0000256" key="2">
    <source>
        <dbReference type="ARBA" id="ARBA00010617"/>
    </source>
</evidence>
<comment type="similarity">
    <text evidence="2 12">Belongs to the cytochrome P450 family.</text>
</comment>
<dbReference type="GO" id="GO:0006629">
    <property type="term" value="P:lipid metabolic process"/>
    <property type="evidence" value="ECO:0007669"/>
    <property type="project" value="UniProtKB-ARBA"/>
</dbReference>
<dbReference type="GO" id="GO:0004497">
    <property type="term" value="F:monooxygenase activity"/>
    <property type="evidence" value="ECO:0007669"/>
    <property type="project" value="UniProtKB-KW"/>
</dbReference>
<feature type="region of interest" description="Disordered" evidence="13">
    <location>
        <begin position="33"/>
        <end position="86"/>
    </location>
</feature>
<dbReference type="SUPFAM" id="SSF48264">
    <property type="entry name" value="Cytochrome P450"/>
    <property type="match status" value="1"/>
</dbReference>
<feature type="compositionally biased region" description="Low complexity" evidence="13">
    <location>
        <begin position="33"/>
        <end position="45"/>
    </location>
</feature>
<keyword evidence="3 11" id="KW-0349">Heme</keyword>
<keyword evidence="7 12" id="KW-0560">Oxidoreductase</keyword>
<comment type="caution">
    <text evidence="15">The sequence shown here is derived from an EMBL/GenBank/DDBJ whole genome shotgun (WGS) entry which is preliminary data.</text>
</comment>
<evidence type="ECO:0000256" key="6">
    <source>
        <dbReference type="ARBA" id="ARBA00022989"/>
    </source>
</evidence>
<dbReference type="AlphaFoldDB" id="A0AAV8EKM5"/>
<dbReference type="EMBL" id="JAMFTS010000003">
    <property type="protein sequence ID" value="KAJ4780060.1"/>
    <property type="molecule type" value="Genomic_DNA"/>
</dbReference>
<feature type="compositionally biased region" description="Basic and acidic residues" evidence="13">
    <location>
        <begin position="46"/>
        <end position="61"/>
    </location>
</feature>
<dbReference type="Pfam" id="PF00067">
    <property type="entry name" value="p450"/>
    <property type="match status" value="1"/>
</dbReference>
<organism evidence="15 16">
    <name type="scientific">Rhynchospora pubera</name>
    <dbReference type="NCBI Taxonomy" id="906938"/>
    <lineage>
        <taxon>Eukaryota</taxon>
        <taxon>Viridiplantae</taxon>
        <taxon>Streptophyta</taxon>
        <taxon>Embryophyta</taxon>
        <taxon>Tracheophyta</taxon>
        <taxon>Spermatophyta</taxon>
        <taxon>Magnoliopsida</taxon>
        <taxon>Liliopsida</taxon>
        <taxon>Poales</taxon>
        <taxon>Cyperaceae</taxon>
        <taxon>Cyperoideae</taxon>
        <taxon>Rhynchosporeae</taxon>
        <taxon>Rhynchospora</taxon>
    </lineage>
</organism>
<dbReference type="GO" id="GO:0016020">
    <property type="term" value="C:membrane"/>
    <property type="evidence" value="ECO:0007669"/>
    <property type="project" value="UniProtKB-SubCell"/>
</dbReference>
<evidence type="ECO:0000256" key="5">
    <source>
        <dbReference type="ARBA" id="ARBA00022723"/>
    </source>
</evidence>
<evidence type="ECO:0000256" key="3">
    <source>
        <dbReference type="ARBA" id="ARBA00022617"/>
    </source>
</evidence>
<evidence type="ECO:0000256" key="14">
    <source>
        <dbReference type="SAM" id="Phobius"/>
    </source>
</evidence>
<dbReference type="InterPro" id="IPR017972">
    <property type="entry name" value="Cyt_P450_CS"/>
</dbReference>
<evidence type="ECO:0000313" key="15">
    <source>
        <dbReference type="EMBL" id="KAJ4780060.1"/>
    </source>
</evidence>
<dbReference type="PANTHER" id="PTHR24282">
    <property type="entry name" value="CYTOCHROME P450 FAMILY MEMBER"/>
    <property type="match status" value="1"/>
</dbReference>
<dbReference type="Proteomes" id="UP001140206">
    <property type="component" value="Chromosome 3"/>
</dbReference>
<evidence type="ECO:0000256" key="12">
    <source>
        <dbReference type="RuleBase" id="RU000461"/>
    </source>
</evidence>
<keyword evidence="6 14" id="KW-1133">Transmembrane helix</keyword>
<keyword evidence="4 14" id="KW-0812">Transmembrane</keyword>
<feature type="transmembrane region" description="Helical" evidence="14">
    <location>
        <begin position="165"/>
        <end position="187"/>
    </location>
</feature>
<evidence type="ECO:0000256" key="8">
    <source>
        <dbReference type="ARBA" id="ARBA00023004"/>
    </source>
</evidence>
<proteinExistence type="inferred from homology"/>
<evidence type="ECO:0000256" key="7">
    <source>
        <dbReference type="ARBA" id="ARBA00023002"/>
    </source>
</evidence>
<dbReference type="PRINTS" id="PR00385">
    <property type="entry name" value="P450"/>
</dbReference>
<keyword evidence="10 14" id="KW-0472">Membrane</keyword>
<keyword evidence="16" id="KW-1185">Reference proteome</keyword>
<sequence length="685" mass="77608">MRLSTIYHSPKYHPTIQHAPYFIMNQLAQPSSLSTSTSSLAPNSSREAKIQKQDVQRDRGETLAIARQPPLHKGPSPSRTSTSPLAVKSPVLTPSLLFLPCPRFETMANCALPTSFFSSLFVRVHSTGLHHLIFCVAHRDLGSIYFCNGVISDHITQSQGENPNIMPSLFLLFTSFLGFFLLLYLYTKLWLNPKIIREKLRYQGISGPKPSLFVGNILQMKRLKKEAKKQPRDELSRPHFISDYTSVIFPHLISWRKAYGQLFLYSIGTTPILHITEPDLVKSVSQCTVFELGRPKLIIKARKSLFGEKAIVMSSGELWTHERKMLQQEFFMHRVQKMANIIIGSANTLTEAWNKILKNEGGKAEIMVQSHLRNFSANIISRVCFGDSYRKGEEVFLNLSQLQTAISKASLFTSIPGTRYLPSKTNREIQRLNQEICSLIKNIVQEHKQQDSPNRDILYSIIEGSTSIPEQTASVEEFIIDNCKTIYFAAFETTAVATTWCLLLLAVHPEWQDCVRKEILDVTHGATPDFDMLRQLKKLTMVIQETLRLIPPAPLILREAMHDMKLQHIHISKGTVIQITVPMLHHNVDLWGPDAVVFNPNRFANGISGACKYPHMYAPFGFGPRNCVGQNLAMVELKIVLSLVLMRFSFDLSPNYVHSPSYRLTVGPEHDLPLIVKKYDVLANM</sequence>
<evidence type="ECO:0000256" key="10">
    <source>
        <dbReference type="ARBA" id="ARBA00023136"/>
    </source>
</evidence>
<keyword evidence="9 12" id="KW-0503">Monooxygenase</keyword>
<dbReference type="PRINTS" id="PR00463">
    <property type="entry name" value="EP450I"/>
</dbReference>
<dbReference type="PROSITE" id="PS00086">
    <property type="entry name" value="CYTOCHROME_P450"/>
    <property type="match status" value="1"/>
</dbReference>
<evidence type="ECO:0000256" key="13">
    <source>
        <dbReference type="SAM" id="MobiDB-lite"/>
    </source>
</evidence>
<comment type="subcellular location">
    <subcellularLocation>
        <location evidence="1">Membrane</location>
    </subcellularLocation>
</comment>
<comment type="cofactor">
    <cofactor evidence="11">
        <name>heme</name>
        <dbReference type="ChEBI" id="CHEBI:30413"/>
    </cofactor>
</comment>
<evidence type="ECO:0000256" key="9">
    <source>
        <dbReference type="ARBA" id="ARBA00023033"/>
    </source>
</evidence>
<evidence type="ECO:0000313" key="16">
    <source>
        <dbReference type="Proteomes" id="UP001140206"/>
    </source>
</evidence>
<dbReference type="InterPro" id="IPR036396">
    <property type="entry name" value="Cyt_P450_sf"/>
</dbReference>
<dbReference type="InterPro" id="IPR001128">
    <property type="entry name" value="Cyt_P450"/>
</dbReference>
<protein>
    <submittedName>
        <fullName evidence="15">Cytochrome P450 714C2</fullName>
    </submittedName>
</protein>
<dbReference type="PANTHER" id="PTHR24282:SF196">
    <property type="entry name" value="CYTOCHROME P450 714C2"/>
    <property type="match status" value="1"/>
</dbReference>
<keyword evidence="8 11" id="KW-0408">Iron</keyword>
<name>A0AAV8EKM5_9POAL</name>
<evidence type="ECO:0000256" key="11">
    <source>
        <dbReference type="PIRSR" id="PIRSR602401-1"/>
    </source>
</evidence>
<dbReference type="GO" id="GO:0016705">
    <property type="term" value="F:oxidoreductase activity, acting on paired donors, with incorporation or reduction of molecular oxygen"/>
    <property type="evidence" value="ECO:0007669"/>
    <property type="project" value="InterPro"/>
</dbReference>
<evidence type="ECO:0000256" key="1">
    <source>
        <dbReference type="ARBA" id="ARBA00004370"/>
    </source>
</evidence>
<dbReference type="InterPro" id="IPR050665">
    <property type="entry name" value="Cytochrome_P450_Monooxygen"/>
</dbReference>
<gene>
    <name evidence="15" type="ORF">LUZ62_064317</name>
</gene>
<dbReference type="InterPro" id="IPR002401">
    <property type="entry name" value="Cyt_P450_E_grp-I"/>
</dbReference>
<dbReference type="GO" id="GO:0005506">
    <property type="term" value="F:iron ion binding"/>
    <property type="evidence" value="ECO:0007669"/>
    <property type="project" value="InterPro"/>
</dbReference>
<evidence type="ECO:0000256" key="4">
    <source>
        <dbReference type="ARBA" id="ARBA00022692"/>
    </source>
</evidence>
<accession>A0AAV8EKM5</accession>
<reference evidence="15" key="1">
    <citation type="submission" date="2022-08" db="EMBL/GenBank/DDBJ databases">
        <authorList>
            <person name="Marques A."/>
        </authorList>
    </citation>
    <scope>NUCLEOTIDE SEQUENCE</scope>
    <source>
        <strain evidence="15">RhyPub2mFocal</strain>
        <tissue evidence="15">Leaves</tissue>
    </source>
</reference>
<keyword evidence="5 11" id="KW-0479">Metal-binding</keyword>
<dbReference type="GO" id="GO:0020037">
    <property type="term" value="F:heme binding"/>
    <property type="evidence" value="ECO:0007669"/>
    <property type="project" value="InterPro"/>
</dbReference>
<feature type="binding site" description="axial binding residue" evidence="11">
    <location>
        <position position="627"/>
    </location>
    <ligand>
        <name>heme</name>
        <dbReference type="ChEBI" id="CHEBI:30413"/>
    </ligand>
    <ligandPart>
        <name>Fe</name>
        <dbReference type="ChEBI" id="CHEBI:18248"/>
    </ligandPart>
</feature>